<reference evidence="3 5" key="2">
    <citation type="submission" date="2013-03" db="EMBL/GenBank/DDBJ databases">
        <title>The Genome Sequence of Enterococcus malodoratus ATCC_43197 (PacBio/Illumina hybrid assembly).</title>
        <authorList>
            <consortium name="The Broad Institute Genomics Platform"/>
            <consortium name="The Broad Institute Genome Sequencing Center for Infectious Disease"/>
            <person name="Earl A."/>
            <person name="Russ C."/>
            <person name="Gilmore M."/>
            <person name="Surin D."/>
            <person name="Walker B."/>
            <person name="Young S."/>
            <person name="Zeng Q."/>
            <person name="Gargeya S."/>
            <person name="Fitzgerald M."/>
            <person name="Haas B."/>
            <person name="Abouelleil A."/>
            <person name="Allen A.W."/>
            <person name="Alvarado L."/>
            <person name="Arachchi H.M."/>
            <person name="Berlin A.M."/>
            <person name="Chapman S.B."/>
            <person name="Gainer-Dewar J."/>
            <person name="Goldberg J."/>
            <person name="Griggs A."/>
            <person name="Gujja S."/>
            <person name="Hansen M."/>
            <person name="Howarth C."/>
            <person name="Imamovic A."/>
            <person name="Ireland A."/>
            <person name="Larimer J."/>
            <person name="McCowan C."/>
            <person name="Murphy C."/>
            <person name="Pearson M."/>
            <person name="Poon T.W."/>
            <person name="Priest M."/>
            <person name="Roberts A."/>
            <person name="Saif S."/>
            <person name="Shea T."/>
            <person name="Sisk P."/>
            <person name="Sykes S."/>
            <person name="Wortman J."/>
            <person name="Nusbaum C."/>
            <person name="Birren B."/>
        </authorList>
    </citation>
    <scope>NUCLEOTIDE SEQUENCE [LARGE SCALE GENOMIC DNA]</scope>
    <source>
        <strain evidence="3 5">ATCC 43197</strain>
    </source>
</reference>
<feature type="domain" description="Pyridoxamine 5'-phosphate oxidase N-terminal" evidence="1">
    <location>
        <begin position="4"/>
        <end position="125"/>
    </location>
</feature>
<proteinExistence type="predicted"/>
<name>R2QRS3_9ENTE</name>
<dbReference type="Gene3D" id="2.30.110.10">
    <property type="entry name" value="Electron Transport, Fmn-binding Protein, Chain A"/>
    <property type="match status" value="1"/>
</dbReference>
<organism evidence="2 4">
    <name type="scientific">Enterococcus malodoratus ATCC 43197</name>
    <dbReference type="NCBI Taxonomy" id="1158601"/>
    <lineage>
        <taxon>Bacteria</taxon>
        <taxon>Bacillati</taxon>
        <taxon>Bacillota</taxon>
        <taxon>Bacilli</taxon>
        <taxon>Lactobacillales</taxon>
        <taxon>Enterococcaceae</taxon>
        <taxon>Enterococcus</taxon>
    </lineage>
</organism>
<dbReference type="STRING" id="71451.RV07_GL002843"/>
<evidence type="ECO:0000313" key="3">
    <source>
        <dbReference type="EMBL" id="EOT67080.1"/>
    </source>
</evidence>
<gene>
    <name evidence="3" type="ORF">I585_02601</name>
    <name evidence="2" type="ORF">UAI_03419</name>
</gene>
<dbReference type="InterPro" id="IPR012349">
    <property type="entry name" value="Split_barrel_FMN-bd"/>
</dbReference>
<dbReference type="RefSeq" id="WP_010742215.1">
    <property type="nucleotide sequence ID" value="NZ_KB946251.1"/>
</dbReference>
<dbReference type="EMBL" id="ASWA01000003">
    <property type="protein sequence ID" value="EOT67080.1"/>
    <property type="molecule type" value="Genomic_DNA"/>
</dbReference>
<protein>
    <recommendedName>
        <fullName evidence="1">Pyridoxamine 5'-phosphate oxidase N-terminal domain-containing protein</fullName>
    </recommendedName>
</protein>
<dbReference type="EMBL" id="AJAK01000022">
    <property type="protein sequence ID" value="EOH74350.1"/>
    <property type="molecule type" value="Genomic_DNA"/>
</dbReference>
<dbReference type="AlphaFoldDB" id="R2QRS3"/>
<comment type="caution">
    <text evidence="2">The sequence shown here is derived from an EMBL/GenBank/DDBJ whole genome shotgun (WGS) entry which is preliminary data.</text>
</comment>
<dbReference type="eggNOG" id="COG3871">
    <property type="taxonomic scope" value="Bacteria"/>
</dbReference>
<dbReference type="OrthoDB" id="1954371at2"/>
<evidence type="ECO:0000313" key="4">
    <source>
        <dbReference type="Proteomes" id="UP000013783"/>
    </source>
</evidence>
<evidence type="ECO:0000313" key="2">
    <source>
        <dbReference type="EMBL" id="EOH74350.1"/>
    </source>
</evidence>
<dbReference type="PATRIC" id="fig|1158601.3.peg.3393"/>
<dbReference type="Pfam" id="PF01243">
    <property type="entry name" value="PNPOx_N"/>
    <property type="match status" value="1"/>
</dbReference>
<dbReference type="PANTHER" id="PTHR34818:SF1">
    <property type="entry name" value="PROTEIN BLI-3"/>
    <property type="match status" value="1"/>
</dbReference>
<dbReference type="PANTHER" id="PTHR34818">
    <property type="entry name" value="PROTEIN BLI-3"/>
    <property type="match status" value="1"/>
</dbReference>
<keyword evidence="5" id="KW-1185">Reference proteome</keyword>
<dbReference type="InterPro" id="IPR011576">
    <property type="entry name" value="Pyridox_Oxase_N"/>
</dbReference>
<evidence type="ECO:0000313" key="5">
    <source>
        <dbReference type="Proteomes" id="UP000014148"/>
    </source>
</evidence>
<dbReference type="Proteomes" id="UP000013783">
    <property type="component" value="Unassembled WGS sequence"/>
</dbReference>
<dbReference type="Proteomes" id="UP000014148">
    <property type="component" value="Unassembled WGS sequence"/>
</dbReference>
<accession>R2QRS3</accession>
<evidence type="ECO:0000259" key="1">
    <source>
        <dbReference type="Pfam" id="PF01243"/>
    </source>
</evidence>
<dbReference type="SUPFAM" id="SSF50475">
    <property type="entry name" value="FMN-binding split barrel"/>
    <property type="match status" value="1"/>
</dbReference>
<sequence length="134" mass="15692">MSFEKELIELVEQQELCFLGSITDEGYPMIRAMLRPIKIDQNYLYLHTNTTSNKVRQFLDNPKACLYFYDAATFTGITLIGEMQVLSQESEKIAFWKEDYQIYYEKGGGLSDFTVLKFTFAHGEFYQNFQVTPF</sequence>
<reference evidence="2 4" key="1">
    <citation type="submission" date="2013-02" db="EMBL/GenBank/DDBJ databases">
        <title>The Genome Sequence of Enterococcus malodoratus ATCC_43197.</title>
        <authorList>
            <consortium name="The Broad Institute Genome Sequencing Platform"/>
            <consortium name="The Broad Institute Genome Sequencing Center for Infectious Disease"/>
            <person name="Earl A.M."/>
            <person name="Gilmore M.S."/>
            <person name="Lebreton F."/>
            <person name="Walker B."/>
            <person name="Young S.K."/>
            <person name="Zeng Q."/>
            <person name="Gargeya S."/>
            <person name="Fitzgerald M."/>
            <person name="Haas B."/>
            <person name="Abouelleil A."/>
            <person name="Alvarado L."/>
            <person name="Arachchi H.M."/>
            <person name="Berlin A.M."/>
            <person name="Chapman S.B."/>
            <person name="Dewar J."/>
            <person name="Goldberg J."/>
            <person name="Griggs A."/>
            <person name="Gujja S."/>
            <person name="Hansen M."/>
            <person name="Howarth C."/>
            <person name="Imamovic A."/>
            <person name="Larimer J."/>
            <person name="McCowan C."/>
            <person name="Murphy C."/>
            <person name="Neiman D."/>
            <person name="Pearson M."/>
            <person name="Priest M."/>
            <person name="Roberts A."/>
            <person name="Saif S."/>
            <person name="Shea T."/>
            <person name="Sisk P."/>
            <person name="Sykes S."/>
            <person name="Wortman J."/>
            <person name="Nusbaum C."/>
            <person name="Birren B."/>
        </authorList>
    </citation>
    <scope>NUCLEOTIDE SEQUENCE [LARGE SCALE GENOMIC DNA]</scope>
    <source>
        <strain evidence="2 4">ATCC 43197</strain>
    </source>
</reference>
<dbReference type="InterPro" id="IPR052917">
    <property type="entry name" value="Stress-Dev_Protein"/>
</dbReference>